<feature type="transmembrane region" description="Helical" evidence="2">
    <location>
        <begin position="27"/>
        <end position="51"/>
    </location>
</feature>
<dbReference type="EMBL" id="VENP01000045">
    <property type="protein sequence ID" value="TNU73450.1"/>
    <property type="molecule type" value="Genomic_DNA"/>
</dbReference>
<dbReference type="OrthoDB" id="4864198at2"/>
<dbReference type="Proteomes" id="UP000313849">
    <property type="component" value="Unassembled WGS sequence"/>
</dbReference>
<evidence type="ECO:0000313" key="5">
    <source>
        <dbReference type="Proteomes" id="UP000313849"/>
    </source>
</evidence>
<evidence type="ECO:0000259" key="3">
    <source>
        <dbReference type="Pfam" id="PF13399"/>
    </source>
</evidence>
<sequence length="206" mass="21175">MSSTQQIDEAARRKQLRRRHLLQRQTIIFGSITVVLVVLGLAALGVFLGLVPPPFDPDFTADEEATVAAEVTPCPADGALPVAWDQITVNVYNGTARSGLAAGVGATLNGLGVATAQVANYTGGTYPETTEISTGVNGVAAAYTVGALFPDSVILLDPARQDATVDVIIGEKFTATNDPATSALDPATPITGREGCTPLSSIQPAA</sequence>
<keyword evidence="2" id="KW-1133">Transmembrane helix</keyword>
<keyword evidence="2" id="KW-0812">Transmembrane</keyword>
<evidence type="ECO:0000313" key="4">
    <source>
        <dbReference type="EMBL" id="TNU73450.1"/>
    </source>
</evidence>
<reference evidence="4 5" key="1">
    <citation type="submission" date="2019-06" db="EMBL/GenBank/DDBJ databases">
        <title>Draft genome sequence of Miniimonas arenae KCTC 19750T isolated from sea sand.</title>
        <authorList>
            <person name="Park S.-J."/>
        </authorList>
    </citation>
    <scope>NUCLEOTIDE SEQUENCE [LARGE SCALE GENOMIC DNA]</scope>
    <source>
        <strain evidence="4 5">KCTC 19750</strain>
    </source>
</reference>
<keyword evidence="5" id="KW-1185">Reference proteome</keyword>
<keyword evidence="2" id="KW-0472">Membrane</keyword>
<feature type="domain" description="LytR/CpsA/Psr regulator C-terminal" evidence="3">
    <location>
        <begin position="86"/>
        <end position="173"/>
    </location>
</feature>
<evidence type="ECO:0000256" key="2">
    <source>
        <dbReference type="SAM" id="Phobius"/>
    </source>
</evidence>
<dbReference type="InterPro" id="IPR027381">
    <property type="entry name" value="LytR/CpsA/Psr_C"/>
</dbReference>
<name>A0A5C5B9C6_9MICO</name>
<organism evidence="4 5">
    <name type="scientific">Miniimonas arenae</name>
    <dbReference type="NCBI Taxonomy" id="676201"/>
    <lineage>
        <taxon>Bacteria</taxon>
        <taxon>Bacillati</taxon>
        <taxon>Actinomycetota</taxon>
        <taxon>Actinomycetes</taxon>
        <taxon>Micrococcales</taxon>
        <taxon>Beutenbergiaceae</taxon>
        <taxon>Miniimonas</taxon>
    </lineage>
</organism>
<feature type="region of interest" description="Disordered" evidence="1">
    <location>
        <begin position="180"/>
        <end position="206"/>
    </location>
</feature>
<comment type="caution">
    <text evidence="4">The sequence shown here is derived from an EMBL/GenBank/DDBJ whole genome shotgun (WGS) entry which is preliminary data.</text>
</comment>
<dbReference type="Gene3D" id="3.30.70.2390">
    <property type="match status" value="1"/>
</dbReference>
<dbReference type="Pfam" id="PF13399">
    <property type="entry name" value="LytR_C"/>
    <property type="match status" value="1"/>
</dbReference>
<dbReference type="AlphaFoldDB" id="A0A5C5B9C6"/>
<evidence type="ECO:0000256" key="1">
    <source>
        <dbReference type="SAM" id="MobiDB-lite"/>
    </source>
</evidence>
<gene>
    <name evidence="4" type="ORF">FH969_11255</name>
</gene>
<proteinExistence type="predicted"/>
<accession>A0A5C5B9C6</accession>
<dbReference type="RefSeq" id="WP_139987300.1">
    <property type="nucleotide sequence ID" value="NZ_VENP01000045.1"/>
</dbReference>
<protein>
    <submittedName>
        <fullName evidence="4">LytR family transcriptional regulator</fullName>
    </submittedName>
</protein>